<dbReference type="KEGG" id="wjo:FOL01_0526"/>
<accession>A0A1L6RA35</accession>
<dbReference type="OrthoDB" id="2248181at2"/>
<reference evidence="1 2" key="1">
    <citation type="submission" date="2016-02" db="EMBL/GenBank/DDBJ databases">
        <title>Complete Genome Sequence of Weissella jogaejeotgali FOL01.</title>
        <authorList>
            <person name="Lee J.-H."/>
            <person name="Ku H.-J."/>
        </authorList>
    </citation>
    <scope>NUCLEOTIDE SEQUENCE [LARGE SCALE GENOMIC DNA]</scope>
    <source>
        <strain evidence="1 2">FOL01</strain>
    </source>
</reference>
<proteinExistence type="predicted"/>
<organism evidence="1 2">
    <name type="scientific">Weissella jogaejeotgali</name>
    <dbReference type="NCBI Taxonomy" id="1631871"/>
    <lineage>
        <taxon>Bacteria</taxon>
        <taxon>Bacillati</taxon>
        <taxon>Bacillota</taxon>
        <taxon>Bacilli</taxon>
        <taxon>Lactobacillales</taxon>
        <taxon>Lactobacillaceae</taxon>
        <taxon>Weissella</taxon>
    </lineage>
</organism>
<dbReference type="Proteomes" id="UP000185473">
    <property type="component" value="Chromosome"/>
</dbReference>
<dbReference type="SUPFAM" id="SSF54518">
    <property type="entry name" value="Tubby C-terminal domain-like"/>
    <property type="match status" value="1"/>
</dbReference>
<dbReference type="EMBL" id="CP014332">
    <property type="protein sequence ID" value="APS41385.1"/>
    <property type="molecule type" value="Genomic_DNA"/>
</dbReference>
<sequence>MHDLLMSKIREQFDGITTLTTYTNDIKYIISGQIGQRHDKLTIYDQSYDPLAEITQVSSGILPRFILTNQQQTVGSIGLSLKLHELLFVNNLNWLVLGSLEKRRFQIKTVRQQLATANPIRDQRLSIHIAKTNQEPLLLLIIAFLDRWQFIAHGHPLARPSIFNAPAPTLTPFINSNSLKYLPKE</sequence>
<dbReference type="STRING" id="1631871.FOL01_0526"/>
<gene>
    <name evidence="1" type="ORF">FOL01_0526</name>
</gene>
<dbReference type="InterPro" id="IPR025659">
    <property type="entry name" value="Tubby-like_C"/>
</dbReference>
<dbReference type="RefSeq" id="WP_075269240.1">
    <property type="nucleotide sequence ID" value="NZ_CP014332.1"/>
</dbReference>
<keyword evidence="2" id="KW-1185">Reference proteome</keyword>
<evidence type="ECO:0000313" key="1">
    <source>
        <dbReference type="EMBL" id="APS41385.1"/>
    </source>
</evidence>
<evidence type="ECO:0000313" key="2">
    <source>
        <dbReference type="Proteomes" id="UP000185473"/>
    </source>
</evidence>
<protein>
    <submittedName>
        <fullName evidence="1">Uncharacterized protein</fullName>
    </submittedName>
</protein>
<name>A0A1L6RA35_9LACO</name>
<dbReference type="AlphaFoldDB" id="A0A1L6RA35"/>